<dbReference type="SFLD" id="SFLDS00005">
    <property type="entry name" value="Isoprenoid_Synthase_Type_I"/>
    <property type="match status" value="1"/>
</dbReference>
<evidence type="ECO:0000256" key="3">
    <source>
        <dbReference type="ARBA" id="ARBA00006706"/>
    </source>
</evidence>
<dbReference type="PROSITE" id="PS00723">
    <property type="entry name" value="POLYPRENYL_SYNTHASE_1"/>
    <property type="match status" value="1"/>
</dbReference>
<dbReference type="InterPro" id="IPR008949">
    <property type="entry name" value="Isoprenoid_synthase_dom_sf"/>
</dbReference>
<accession>A0A6G7VJH6</accession>
<evidence type="ECO:0000256" key="16">
    <source>
        <dbReference type="RuleBase" id="RU004466"/>
    </source>
</evidence>
<keyword evidence="6 16" id="KW-0808">Transferase</keyword>
<keyword evidence="7" id="KW-0479">Metal-binding</keyword>
<dbReference type="EC" id="2.5.1.29" evidence="4"/>
<dbReference type="FunFam" id="1.10.600.10:FF:000001">
    <property type="entry name" value="Geranylgeranyl diphosphate synthase"/>
    <property type="match status" value="1"/>
</dbReference>
<keyword evidence="18" id="KW-1185">Reference proteome</keyword>
<comment type="cofactor">
    <cofactor evidence="1">
        <name>Mg(2+)</name>
        <dbReference type="ChEBI" id="CHEBI:18420"/>
    </cofactor>
</comment>
<dbReference type="GO" id="GO:0015995">
    <property type="term" value="P:chlorophyll biosynthetic process"/>
    <property type="evidence" value="ECO:0007669"/>
    <property type="project" value="UniProtKB-KW"/>
</dbReference>
<evidence type="ECO:0000313" key="17">
    <source>
        <dbReference type="EMBL" id="QIK40189.1"/>
    </source>
</evidence>
<dbReference type="GO" id="GO:0005737">
    <property type="term" value="C:cytoplasm"/>
    <property type="evidence" value="ECO:0007669"/>
    <property type="project" value="UniProtKB-ARBA"/>
</dbReference>
<evidence type="ECO:0000256" key="15">
    <source>
        <dbReference type="ARBA" id="ARBA00054703"/>
    </source>
</evidence>
<keyword evidence="8" id="KW-0125">Carotenoid biosynthesis</keyword>
<dbReference type="SFLD" id="SFLDG01017">
    <property type="entry name" value="Polyprenyl_Transferase_Like"/>
    <property type="match status" value="1"/>
</dbReference>
<evidence type="ECO:0000256" key="7">
    <source>
        <dbReference type="ARBA" id="ARBA00022723"/>
    </source>
</evidence>
<evidence type="ECO:0000256" key="1">
    <source>
        <dbReference type="ARBA" id="ARBA00001946"/>
    </source>
</evidence>
<dbReference type="Proteomes" id="UP000500791">
    <property type="component" value="Chromosome"/>
</dbReference>
<proteinExistence type="inferred from homology"/>
<evidence type="ECO:0000256" key="9">
    <source>
        <dbReference type="ARBA" id="ARBA00022842"/>
    </source>
</evidence>
<evidence type="ECO:0000256" key="10">
    <source>
        <dbReference type="ARBA" id="ARBA00023171"/>
    </source>
</evidence>
<dbReference type="GO" id="GO:0016117">
    <property type="term" value="P:carotenoid biosynthetic process"/>
    <property type="evidence" value="ECO:0007669"/>
    <property type="project" value="UniProtKB-KW"/>
</dbReference>
<evidence type="ECO:0000256" key="2">
    <source>
        <dbReference type="ARBA" id="ARBA00005221"/>
    </source>
</evidence>
<sequence>MRDFPEYLGTIATDLEARLDALLPTGNAIAEAMRWGTLGGGKRLRGFLVVESAALFDVSRDLALNTAAAIECLHAYSLIHDDLPCMDDDDLRRGRPTVHRRWDEATAVLAGDALQTQAFAILSDPATHPDPSVRIALVSALAAASGQGGMVGGQAMDIAAETAGRMLDLFEIRTLQALKTGALIRFAAQSGALLGQGDSTARDALTSYADALGAAFQIRDDLLDVDGDEAAAGKALNKDAQAGKATYVSLLGVDGARQKADELIAQAIFALKPFGTRADALADAARYTISRTT</sequence>
<dbReference type="PROSITE" id="PS00444">
    <property type="entry name" value="POLYPRENYL_SYNTHASE_2"/>
    <property type="match status" value="1"/>
</dbReference>
<keyword evidence="5" id="KW-0602">Photosynthesis</keyword>
<evidence type="ECO:0000256" key="5">
    <source>
        <dbReference type="ARBA" id="ARBA00022531"/>
    </source>
</evidence>
<dbReference type="GO" id="GO:0046872">
    <property type="term" value="F:metal ion binding"/>
    <property type="evidence" value="ECO:0007669"/>
    <property type="project" value="UniProtKB-KW"/>
</dbReference>
<evidence type="ECO:0000256" key="11">
    <source>
        <dbReference type="ARBA" id="ARBA00023229"/>
    </source>
</evidence>
<dbReference type="SUPFAM" id="SSF48576">
    <property type="entry name" value="Terpenoid synthases"/>
    <property type="match status" value="1"/>
</dbReference>
<dbReference type="GO" id="GO:0015979">
    <property type="term" value="P:photosynthesis"/>
    <property type="evidence" value="ECO:0007669"/>
    <property type="project" value="UniProtKB-KW"/>
</dbReference>
<keyword evidence="10" id="KW-0149">Chlorophyll biosynthesis</keyword>
<comment type="function">
    <text evidence="15">Catalyzes the condensation of farnesyl diphosphate (FPP) and isopentenyl diphosphate (IPP) to yield geranylgeranyl diphosphate (GGPP) needed for biosynthesis of carotenoids and diterpenes.</text>
</comment>
<dbReference type="PANTHER" id="PTHR43281">
    <property type="entry name" value="FARNESYL DIPHOSPHATE SYNTHASE"/>
    <property type="match status" value="1"/>
</dbReference>
<evidence type="ECO:0000256" key="8">
    <source>
        <dbReference type="ARBA" id="ARBA00022746"/>
    </source>
</evidence>
<evidence type="ECO:0000256" key="6">
    <source>
        <dbReference type="ARBA" id="ARBA00022679"/>
    </source>
</evidence>
<evidence type="ECO:0000256" key="14">
    <source>
        <dbReference type="ARBA" id="ARBA00048119"/>
    </source>
</evidence>
<keyword evidence="11" id="KW-0414">Isoprene biosynthesis</keyword>
<organism evidence="17 18">
    <name type="scientific">Pontivivens nitratireducens</name>
    <dbReference type="NCBI Taxonomy" id="2758038"/>
    <lineage>
        <taxon>Bacteria</taxon>
        <taxon>Pseudomonadati</taxon>
        <taxon>Pseudomonadota</taxon>
        <taxon>Alphaproteobacteria</taxon>
        <taxon>Rhodobacterales</taxon>
        <taxon>Paracoccaceae</taxon>
        <taxon>Pontivivens</taxon>
    </lineage>
</organism>
<comment type="pathway">
    <text evidence="2">Isoprenoid biosynthesis; geranylgeranyl diphosphate biosynthesis; geranylgeranyl diphosphate from farnesyl diphosphate and isopentenyl diphosphate: step 1/1.</text>
</comment>
<dbReference type="Gene3D" id="1.10.600.10">
    <property type="entry name" value="Farnesyl Diphosphate Synthase"/>
    <property type="match status" value="1"/>
</dbReference>
<dbReference type="Pfam" id="PF00348">
    <property type="entry name" value="polyprenyl_synt"/>
    <property type="match status" value="1"/>
</dbReference>
<evidence type="ECO:0000256" key="12">
    <source>
        <dbReference type="ARBA" id="ARBA00023818"/>
    </source>
</evidence>
<comment type="similarity">
    <text evidence="3 16">Belongs to the FPP/GGPP synthase family.</text>
</comment>
<gene>
    <name evidence="17" type="ORF">G8E03_05075</name>
</gene>
<dbReference type="NCBIfam" id="NF045485">
    <property type="entry name" value="FPPsyn"/>
    <property type="match status" value="1"/>
</dbReference>
<name>A0A6G7VJH6_9RHOB</name>
<protein>
    <recommendedName>
        <fullName evidence="12">Geranylgeranyl diphosphate synthase</fullName>
        <ecNumber evidence="4">2.5.1.29</ecNumber>
    </recommendedName>
    <alternativeName>
        <fullName evidence="13">Farnesyltranstransferase</fullName>
    </alternativeName>
</protein>
<dbReference type="InterPro" id="IPR033749">
    <property type="entry name" value="Polyprenyl_synt_CS"/>
</dbReference>
<dbReference type="GO" id="GO:0004311">
    <property type="term" value="F:geranylgeranyl diphosphate synthase activity"/>
    <property type="evidence" value="ECO:0007669"/>
    <property type="project" value="UniProtKB-EC"/>
</dbReference>
<dbReference type="EMBL" id="CP049811">
    <property type="protein sequence ID" value="QIK40189.1"/>
    <property type="molecule type" value="Genomic_DNA"/>
</dbReference>
<dbReference type="RefSeq" id="WP_166189355.1">
    <property type="nucleotide sequence ID" value="NZ_CP049811.1"/>
</dbReference>
<dbReference type="KEGG" id="mon:G8E03_05075"/>
<dbReference type="PANTHER" id="PTHR43281:SF1">
    <property type="entry name" value="FARNESYL DIPHOSPHATE SYNTHASE"/>
    <property type="match status" value="1"/>
</dbReference>
<dbReference type="InterPro" id="IPR000092">
    <property type="entry name" value="Polyprenyl_synt"/>
</dbReference>
<dbReference type="AlphaFoldDB" id="A0A6G7VJH6"/>
<dbReference type="CDD" id="cd00685">
    <property type="entry name" value="Trans_IPPS_HT"/>
    <property type="match status" value="1"/>
</dbReference>
<evidence type="ECO:0000256" key="13">
    <source>
        <dbReference type="ARBA" id="ARBA00032052"/>
    </source>
</evidence>
<evidence type="ECO:0000256" key="4">
    <source>
        <dbReference type="ARBA" id="ARBA00012382"/>
    </source>
</evidence>
<keyword evidence="9" id="KW-0460">Magnesium</keyword>
<reference evidence="17 18" key="1">
    <citation type="submission" date="2020-03" db="EMBL/GenBank/DDBJ databases">
        <title>Complete genome sequence of Monaibacterium sp. ALG8 with diverse plasmids.</title>
        <authorList>
            <person name="Sun C."/>
        </authorList>
    </citation>
    <scope>NUCLEOTIDE SEQUENCE [LARGE SCALE GENOMIC DNA]</scope>
    <source>
        <strain evidence="17 18">ALG8</strain>
    </source>
</reference>
<comment type="catalytic activity">
    <reaction evidence="14">
        <text>isopentenyl diphosphate + (2E,6E)-farnesyl diphosphate = (2E,6E,10E)-geranylgeranyl diphosphate + diphosphate</text>
        <dbReference type="Rhea" id="RHEA:17653"/>
        <dbReference type="ChEBI" id="CHEBI:33019"/>
        <dbReference type="ChEBI" id="CHEBI:58756"/>
        <dbReference type="ChEBI" id="CHEBI:128769"/>
        <dbReference type="ChEBI" id="CHEBI:175763"/>
        <dbReference type="EC" id="2.5.1.29"/>
    </reaction>
</comment>
<evidence type="ECO:0000313" key="18">
    <source>
        <dbReference type="Proteomes" id="UP000500791"/>
    </source>
</evidence>
<dbReference type="InterPro" id="IPR053378">
    <property type="entry name" value="Prenyl_diphosphate_synthase"/>
</dbReference>